<evidence type="ECO:0000313" key="4">
    <source>
        <dbReference type="Proteomes" id="UP001148838"/>
    </source>
</evidence>
<feature type="transmembrane region" description="Helical" evidence="2">
    <location>
        <begin position="49"/>
        <end position="71"/>
    </location>
</feature>
<comment type="caution">
    <text evidence="3">The sequence shown here is derived from an EMBL/GenBank/DDBJ whole genome shotgun (WGS) entry which is preliminary data.</text>
</comment>
<proteinExistence type="predicted"/>
<dbReference type="Proteomes" id="UP001148838">
    <property type="component" value="Unassembled WGS sequence"/>
</dbReference>
<gene>
    <name evidence="3" type="ORF">ANN_23841</name>
</gene>
<protein>
    <submittedName>
        <fullName evidence="3">Uncharacterized protein</fullName>
    </submittedName>
</protein>
<organism evidence="3 4">
    <name type="scientific">Periplaneta americana</name>
    <name type="common">American cockroach</name>
    <name type="synonym">Blatta americana</name>
    <dbReference type="NCBI Taxonomy" id="6978"/>
    <lineage>
        <taxon>Eukaryota</taxon>
        <taxon>Metazoa</taxon>
        <taxon>Ecdysozoa</taxon>
        <taxon>Arthropoda</taxon>
        <taxon>Hexapoda</taxon>
        <taxon>Insecta</taxon>
        <taxon>Pterygota</taxon>
        <taxon>Neoptera</taxon>
        <taxon>Polyneoptera</taxon>
        <taxon>Dictyoptera</taxon>
        <taxon>Blattodea</taxon>
        <taxon>Blattoidea</taxon>
        <taxon>Blattidae</taxon>
        <taxon>Blattinae</taxon>
        <taxon>Periplaneta</taxon>
    </lineage>
</organism>
<feature type="compositionally biased region" description="Acidic residues" evidence="1">
    <location>
        <begin position="13"/>
        <end position="25"/>
    </location>
</feature>
<keyword evidence="2" id="KW-0812">Transmembrane</keyword>
<accession>A0ABQ8SMN4</accession>
<evidence type="ECO:0000313" key="3">
    <source>
        <dbReference type="EMBL" id="KAJ4435263.1"/>
    </source>
</evidence>
<sequence>MNTDDDRKRKTEEEEEYDDDDDDEQEIKRGKQELQKKKTLFIQRLRRRFIFPSFNPGFSPLGIMPLAILTMRLDAIRECRCSHLAEVMQYLTCRFVYYAAVLDKQLPDCTLVARETTCVVSNISELLMRCAISRDVNTFGKIFGAKRDKVTGEWRNLHNAEVHTLYSSPDIIGNIKSRHLKWAGYVARMVESRNAYRGGNETFREAEVKMGG</sequence>
<keyword evidence="4" id="KW-1185">Reference proteome</keyword>
<dbReference type="EMBL" id="JAJSOF020000025">
    <property type="protein sequence ID" value="KAJ4435263.1"/>
    <property type="molecule type" value="Genomic_DNA"/>
</dbReference>
<feature type="region of interest" description="Disordered" evidence="1">
    <location>
        <begin position="1"/>
        <end position="29"/>
    </location>
</feature>
<evidence type="ECO:0000256" key="1">
    <source>
        <dbReference type="SAM" id="MobiDB-lite"/>
    </source>
</evidence>
<keyword evidence="2" id="KW-1133">Transmembrane helix</keyword>
<reference evidence="3 4" key="1">
    <citation type="journal article" date="2022" name="Allergy">
        <title>Genome assembly and annotation of Periplaneta americana reveal a comprehensive cockroach allergen profile.</title>
        <authorList>
            <person name="Wang L."/>
            <person name="Xiong Q."/>
            <person name="Saelim N."/>
            <person name="Wang L."/>
            <person name="Nong W."/>
            <person name="Wan A.T."/>
            <person name="Shi M."/>
            <person name="Liu X."/>
            <person name="Cao Q."/>
            <person name="Hui J.H.L."/>
            <person name="Sookrung N."/>
            <person name="Leung T.F."/>
            <person name="Tungtrongchitr A."/>
            <person name="Tsui S.K.W."/>
        </authorList>
    </citation>
    <scope>NUCLEOTIDE SEQUENCE [LARGE SCALE GENOMIC DNA]</scope>
    <source>
        <strain evidence="3">PWHHKU_190912</strain>
    </source>
</reference>
<name>A0ABQ8SMN4_PERAM</name>
<evidence type="ECO:0000256" key="2">
    <source>
        <dbReference type="SAM" id="Phobius"/>
    </source>
</evidence>
<feature type="compositionally biased region" description="Basic and acidic residues" evidence="1">
    <location>
        <begin position="1"/>
        <end position="12"/>
    </location>
</feature>
<keyword evidence="2" id="KW-0472">Membrane</keyword>